<comment type="catalytic activity">
    <reaction evidence="1 10">
        <text>a (3R)-hydroxyacyl-[ACP] = a (2E)-enoyl-[ACP] + H2O</text>
        <dbReference type="Rhea" id="RHEA:13097"/>
        <dbReference type="Rhea" id="RHEA-COMP:9925"/>
        <dbReference type="Rhea" id="RHEA-COMP:9945"/>
        <dbReference type="ChEBI" id="CHEBI:15377"/>
        <dbReference type="ChEBI" id="CHEBI:78784"/>
        <dbReference type="ChEBI" id="CHEBI:78827"/>
        <dbReference type="EC" id="4.2.1.59"/>
    </reaction>
</comment>
<keyword evidence="8 10" id="KW-0456">Lyase</keyword>
<evidence type="ECO:0000256" key="7">
    <source>
        <dbReference type="ARBA" id="ARBA00023098"/>
    </source>
</evidence>
<proteinExistence type="inferred from homology"/>
<evidence type="ECO:0000256" key="6">
    <source>
        <dbReference type="ARBA" id="ARBA00022556"/>
    </source>
</evidence>
<keyword evidence="6 10" id="KW-0441">Lipid A biosynthesis</keyword>
<comment type="subcellular location">
    <subcellularLocation>
        <location evidence="2 10">Cytoplasm</location>
    </subcellularLocation>
</comment>
<keyword evidence="5 10" id="KW-0444">Lipid biosynthesis</keyword>
<name>A0ABM7NKG2_9FIRM</name>
<evidence type="ECO:0000313" key="12">
    <source>
        <dbReference type="Proteomes" id="UP000663623"/>
    </source>
</evidence>
<comment type="similarity">
    <text evidence="3 10">Belongs to the thioester dehydratase family. FabZ subfamily.</text>
</comment>
<evidence type="ECO:0000256" key="10">
    <source>
        <dbReference type="HAMAP-Rule" id="MF_00406"/>
    </source>
</evidence>
<evidence type="ECO:0000313" key="11">
    <source>
        <dbReference type="EMBL" id="BCS80589.1"/>
    </source>
</evidence>
<dbReference type="HAMAP" id="MF_00406">
    <property type="entry name" value="FabZ"/>
    <property type="match status" value="1"/>
</dbReference>
<evidence type="ECO:0000256" key="9">
    <source>
        <dbReference type="ARBA" id="ARBA00025049"/>
    </source>
</evidence>
<dbReference type="EC" id="4.2.1.59" evidence="10"/>
<keyword evidence="7 10" id="KW-0443">Lipid metabolism</keyword>
<dbReference type="NCBIfam" id="NF000582">
    <property type="entry name" value="PRK00006.1"/>
    <property type="match status" value="1"/>
</dbReference>
<dbReference type="InterPro" id="IPR013114">
    <property type="entry name" value="FabA_FabZ"/>
</dbReference>
<feature type="active site" evidence="10">
    <location>
        <position position="48"/>
    </location>
</feature>
<dbReference type="Gene3D" id="3.10.129.10">
    <property type="entry name" value="Hotdog Thioesterase"/>
    <property type="match status" value="1"/>
</dbReference>
<dbReference type="Pfam" id="PF07977">
    <property type="entry name" value="FabA"/>
    <property type="match status" value="1"/>
</dbReference>
<organism evidence="11 12">
    <name type="scientific">Caldicellulosiruptor diazotrophicus</name>
    <dbReference type="NCBI Taxonomy" id="2806205"/>
    <lineage>
        <taxon>Bacteria</taxon>
        <taxon>Bacillati</taxon>
        <taxon>Bacillota</taxon>
        <taxon>Bacillota incertae sedis</taxon>
        <taxon>Caldicellulosiruptorales</taxon>
        <taxon>Caldicellulosiruptoraceae</taxon>
        <taxon>Caldicellulosiruptor</taxon>
    </lineage>
</organism>
<evidence type="ECO:0000256" key="1">
    <source>
        <dbReference type="ARBA" id="ARBA00001055"/>
    </source>
</evidence>
<evidence type="ECO:0000256" key="8">
    <source>
        <dbReference type="ARBA" id="ARBA00023239"/>
    </source>
</evidence>
<keyword evidence="4 10" id="KW-0963">Cytoplasm</keyword>
<accession>A0ABM7NKG2</accession>
<dbReference type="PANTHER" id="PTHR30272">
    <property type="entry name" value="3-HYDROXYACYL-[ACYL-CARRIER-PROTEIN] DEHYDRATASE"/>
    <property type="match status" value="1"/>
</dbReference>
<dbReference type="InterPro" id="IPR029069">
    <property type="entry name" value="HotDog_dom_sf"/>
</dbReference>
<protein>
    <recommendedName>
        <fullName evidence="10">3-hydroxyacyl-[acyl-carrier-protein] dehydratase FabZ</fullName>
        <ecNumber evidence="10">4.2.1.59</ecNumber>
    </recommendedName>
    <alternativeName>
        <fullName evidence="10">(3R)-hydroxymyristoyl-[acyl-carrier-protein] dehydratase</fullName>
        <shortName evidence="10">(3R)-hydroxymyristoyl-ACP dehydrase</shortName>
    </alternativeName>
    <alternativeName>
        <fullName evidence="10">Beta-hydroxyacyl-ACP dehydratase</fullName>
    </alternativeName>
</protein>
<evidence type="ECO:0000256" key="2">
    <source>
        <dbReference type="ARBA" id="ARBA00004496"/>
    </source>
</evidence>
<evidence type="ECO:0000256" key="4">
    <source>
        <dbReference type="ARBA" id="ARBA00022490"/>
    </source>
</evidence>
<evidence type="ECO:0000256" key="5">
    <source>
        <dbReference type="ARBA" id="ARBA00022516"/>
    </source>
</evidence>
<dbReference type="PANTHER" id="PTHR30272:SF1">
    <property type="entry name" value="3-HYDROXYACYL-[ACYL-CARRIER-PROTEIN] DEHYDRATASE"/>
    <property type="match status" value="1"/>
</dbReference>
<dbReference type="SUPFAM" id="SSF54637">
    <property type="entry name" value="Thioesterase/thiol ester dehydrase-isomerase"/>
    <property type="match status" value="1"/>
</dbReference>
<gene>
    <name evidence="10 11" type="primary">fabZ</name>
    <name evidence="11" type="ORF">CaldiYA01_05490</name>
</gene>
<dbReference type="CDD" id="cd01288">
    <property type="entry name" value="FabZ"/>
    <property type="match status" value="1"/>
</dbReference>
<reference evidence="11 12" key="1">
    <citation type="submission" date="2021-02" db="EMBL/GenBank/DDBJ databases">
        <title>Nitrogen-fixing ability and nitrogen fixation related genes of thermophilic fermentative bacteria in the genus Caldicellulosiruptor.</title>
        <authorList>
            <person name="Chen Y."/>
            <person name="Nishihara A."/>
            <person name="Haruta S."/>
        </authorList>
    </citation>
    <scope>NUCLEOTIDE SEQUENCE [LARGE SCALE GENOMIC DNA]</scope>
    <source>
        <strain evidence="11 12">YA01</strain>
    </source>
</reference>
<sequence>MIDINMIMNILPHRYPFLLVDKIVEVEEGKRAKGIKNVTINEPFFQGHFPGNPVMPGVLIVEAMAQVGAVAMLLKEEFIGKTPFFAGIDKVRFKKVVKPGDVLVIETVLISLKGSIGKAKAAAYVDGEVVCEGELLFAIK</sequence>
<evidence type="ECO:0000256" key="3">
    <source>
        <dbReference type="ARBA" id="ARBA00009174"/>
    </source>
</evidence>
<dbReference type="Proteomes" id="UP000663623">
    <property type="component" value="Chromosome"/>
</dbReference>
<keyword evidence="12" id="KW-1185">Reference proteome</keyword>
<dbReference type="EMBL" id="AP024480">
    <property type="protein sequence ID" value="BCS80589.1"/>
    <property type="molecule type" value="Genomic_DNA"/>
</dbReference>
<comment type="function">
    <text evidence="9 10">Involved in unsaturated fatty acids biosynthesis. Catalyzes the dehydration of short chain beta-hydroxyacyl-ACPs and long chain saturated and unsaturated beta-hydroxyacyl-ACPs.</text>
</comment>
<dbReference type="NCBIfam" id="TIGR01750">
    <property type="entry name" value="fabZ"/>
    <property type="match status" value="1"/>
</dbReference>
<dbReference type="RefSeq" id="WP_207181084.1">
    <property type="nucleotide sequence ID" value="NZ_AP024480.1"/>
</dbReference>
<dbReference type="InterPro" id="IPR010084">
    <property type="entry name" value="FabZ"/>
</dbReference>